<dbReference type="RefSeq" id="WP_124091408.1">
    <property type="nucleotide sequence ID" value="NZ_CBCRYA010000004.1"/>
</dbReference>
<dbReference type="InterPro" id="IPR023833">
    <property type="entry name" value="Signal_pept_SipW-depend-type"/>
</dbReference>
<reference evidence="2 3" key="1">
    <citation type="submission" date="2018-11" db="EMBL/GenBank/DDBJ databases">
        <authorList>
            <person name="Criscuolo A."/>
        </authorList>
    </citation>
    <scope>NUCLEOTIDE SEQUENCE [LARGE SCALE GENOMIC DNA]</scope>
    <source>
        <strain evidence="2">AT11b</strain>
    </source>
</reference>
<evidence type="ECO:0000256" key="1">
    <source>
        <dbReference type="SAM" id="SignalP"/>
    </source>
</evidence>
<feature type="signal peptide" evidence="1">
    <location>
        <begin position="1"/>
        <end position="28"/>
    </location>
</feature>
<evidence type="ECO:0000313" key="2">
    <source>
        <dbReference type="EMBL" id="VDC24843.1"/>
    </source>
</evidence>
<dbReference type="AlphaFoldDB" id="A0A3P5WMW1"/>
<dbReference type="NCBIfam" id="TIGR04088">
    <property type="entry name" value="cognate_SipW"/>
    <property type="match status" value="1"/>
</dbReference>
<protein>
    <recommendedName>
        <fullName evidence="4">Alternate signal-mediated exported protein, RER_14450 family</fullName>
    </recommendedName>
</protein>
<dbReference type="InterPro" id="IPR024006">
    <property type="entry name" value="Alt_signal_exp_actinobact"/>
</dbReference>
<evidence type="ECO:0000313" key="3">
    <source>
        <dbReference type="Proteomes" id="UP000280861"/>
    </source>
</evidence>
<dbReference type="OrthoDB" id="4466954at2"/>
<evidence type="ECO:0008006" key="4">
    <source>
        <dbReference type="Google" id="ProtNLM"/>
    </source>
</evidence>
<dbReference type="Proteomes" id="UP000280861">
    <property type="component" value="Unassembled WGS sequence"/>
</dbReference>
<dbReference type="EMBL" id="UXAU01000020">
    <property type="protein sequence ID" value="VDC24843.1"/>
    <property type="molecule type" value="Genomic_DNA"/>
</dbReference>
<accession>A0A3P5WMW1</accession>
<sequence>MKNSTMIKGTAAIAVGAALLLGGGGTLAAWNAEATAAPGTIVSGDLNVVKTAAGVWKDRAGTTIADISAYRVVPGDKLTFTQDVDVTLTGDKMAASIVAEGVGAVNGFTPANVAVSAPALTIGGVAVTNNLGPNSAVQKVTATISFEFLSSTANRADVTKSYNFGNVKFTLQQVVAGKAGLL</sequence>
<proteinExistence type="predicted"/>
<dbReference type="NCBIfam" id="TIGR04089">
    <property type="entry name" value="exp_by_SipW_III"/>
    <property type="match status" value="1"/>
</dbReference>
<feature type="chain" id="PRO_5018184765" description="Alternate signal-mediated exported protein, RER_14450 family" evidence="1">
    <location>
        <begin position="29"/>
        <end position="182"/>
    </location>
</feature>
<keyword evidence="1" id="KW-0732">Signal</keyword>
<organism evidence="2 3">
    <name type="scientific">Arthrobacter ulcerisalmonis</name>
    <dbReference type="NCBI Taxonomy" id="2483813"/>
    <lineage>
        <taxon>Bacteria</taxon>
        <taxon>Bacillati</taxon>
        <taxon>Actinomycetota</taxon>
        <taxon>Actinomycetes</taxon>
        <taxon>Micrococcales</taxon>
        <taxon>Micrococcaceae</taxon>
        <taxon>Arthrobacter</taxon>
    </lineage>
</organism>
<gene>
    <name evidence="2" type="ORF">PSET11_01456</name>
</gene>
<keyword evidence="3" id="KW-1185">Reference proteome</keyword>
<name>A0A3P5WMW1_9MICC</name>